<feature type="domain" description="PABS" evidence="7">
    <location>
        <begin position="1"/>
        <end position="242"/>
    </location>
</feature>
<keyword evidence="4 5" id="KW-0620">Polyamine biosynthesis</keyword>
<reference evidence="8 9" key="1">
    <citation type="submission" date="2019-02" db="EMBL/GenBank/DDBJ databases">
        <title>Deep-cultivation of Planctomycetes and their phenomic and genomic characterization uncovers novel biology.</title>
        <authorList>
            <person name="Wiegand S."/>
            <person name="Jogler M."/>
            <person name="Boedeker C."/>
            <person name="Pinto D."/>
            <person name="Vollmers J."/>
            <person name="Rivas-Marin E."/>
            <person name="Kohn T."/>
            <person name="Peeters S.H."/>
            <person name="Heuer A."/>
            <person name="Rast P."/>
            <person name="Oberbeckmann S."/>
            <person name="Bunk B."/>
            <person name="Jeske O."/>
            <person name="Meyerdierks A."/>
            <person name="Storesund J.E."/>
            <person name="Kallscheuer N."/>
            <person name="Luecker S."/>
            <person name="Lage O.M."/>
            <person name="Pohl T."/>
            <person name="Merkel B.J."/>
            <person name="Hornburger P."/>
            <person name="Mueller R.-W."/>
            <person name="Bruemmer F."/>
            <person name="Labrenz M."/>
            <person name="Spormann A.M."/>
            <person name="Op den Camp H."/>
            <person name="Overmann J."/>
            <person name="Amann R."/>
            <person name="Jetten M.S.M."/>
            <person name="Mascher T."/>
            <person name="Medema M.H."/>
            <person name="Devos D.P."/>
            <person name="Kaster A.-K."/>
            <person name="Ovreas L."/>
            <person name="Rohde M."/>
            <person name="Galperin M.Y."/>
            <person name="Jogler C."/>
        </authorList>
    </citation>
    <scope>NUCLEOTIDE SEQUENCE [LARGE SCALE GENOMIC DNA]</scope>
    <source>
        <strain evidence="8 9">Pan216</strain>
    </source>
</reference>
<accession>A0A518B6Y7</accession>
<proteinExistence type="inferred from homology"/>
<feature type="binding site" evidence="5">
    <location>
        <begin position="157"/>
        <end position="160"/>
    </location>
    <ligand>
        <name>spermidine</name>
        <dbReference type="ChEBI" id="CHEBI:57834"/>
    </ligand>
</feature>
<evidence type="ECO:0000313" key="9">
    <source>
        <dbReference type="Proteomes" id="UP000317093"/>
    </source>
</evidence>
<organism evidence="8 9">
    <name type="scientific">Kolteria novifilia</name>
    <dbReference type="NCBI Taxonomy" id="2527975"/>
    <lineage>
        <taxon>Bacteria</taxon>
        <taxon>Pseudomonadati</taxon>
        <taxon>Planctomycetota</taxon>
        <taxon>Planctomycetia</taxon>
        <taxon>Kolteriales</taxon>
        <taxon>Kolteriaceae</taxon>
        <taxon>Kolteria</taxon>
    </lineage>
</organism>
<dbReference type="Proteomes" id="UP000317093">
    <property type="component" value="Chromosome"/>
</dbReference>
<dbReference type="GO" id="GO:0005829">
    <property type="term" value="C:cytosol"/>
    <property type="evidence" value="ECO:0007669"/>
    <property type="project" value="TreeGrafter"/>
</dbReference>
<dbReference type="Pfam" id="PF17284">
    <property type="entry name" value="Spermine_synt_N"/>
    <property type="match status" value="1"/>
</dbReference>
<dbReference type="NCBIfam" id="TIGR00417">
    <property type="entry name" value="speE"/>
    <property type="match status" value="1"/>
</dbReference>
<gene>
    <name evidence="8" type="primary">speE_2</name>
    <name evidence="5" type="synonym">speE</name>
    <name evidence="8" type="ORF">Pan216_36190</name>
</gene>
<evidence type="ECO:0000256" key="1">
    <source>
        <dbReference type="ARBA" id="ARBA00007867"/>
    </source>
</evidence>
<dbReference type="CDD" id="cd02440">
    <property type="entry name" value="AdoMet_MTases"/>
    <property type="match status" value="1"/>
</dbReference>
<dbReference type="PANTHER" id="PTHR11558:SF11">
    <property type="entry name" value="SPERMIDINE SYNTHASE"/>
    <property type="match status" value="1"/>
</dbReference>
<protein>
    <recommendedName>
        <fullName evidence="5">Polyamine aminopropyltransferase</fullName>
    </recommendedName>
    <alternativeName>
        <fullName evidence="5">Putrescine aminopropyltransferase</fullName>
        <shortName evidence="5">PAPT</shortName>
    </alternativeName>
    <alternativeName>
        <fullName evidence="5">Spermidine synthase</fullName>
        <shortName evidence="5">SPDS</shortName>
        <shortName evidence="5">SPDSY</shortName>
        <ecNumber evidence="5">2.5.1.16</ecNumber>
    </alternativeName>
</protein>
<dbReference type="KEGG" id="knv:Pan216_36190"/>
<feature type="binding site" evidence="5">
    <location>
        <position position="106"/>
    </location>
    <ligand>
        <name>S-methyl-5'-thioadenosine</name>
        <dbReference type="ChEBI" id="CHEBI:17509"/>
    </ligand>
</feature>
<dbReference type="EC" id="2.5.1.16" evidence="5"/>
<evidence type="ECO:0000256" key="3">
    <source>
        <dbReference type="ARBA" id="ARBA00023066"/>
    </source>
</evidence>
<keyword evidence="9" id="KW-1185">Reference proteome</keyword>
<comment type="function">
    <text evidence="5">Catalyzes the irreversible transfer of a propylamine group from the amino donor S-adenosylmethioninamine (decarboxy-AdoMet) to putrescine (1,4-diaminobutane) to yield spermidine.</text>
</comment>
<dbReference type="UniPathway" id="UPA00248">
    <property type="reaction ID" value="UER00314"/>
</dbReference>
<dbReference type="NCBIfam" id="NF002010">
    <property type="entry name" value="PRK00811.1"/>
    <property type="match status" value="1"/>
</dbReference>
<dbReference type="HAMAP" id="MF_00198">
    <property type="entry name" value="Spermidine_synth"/>
    <property type="match status" value="1"/>
</dbReference>
<evidence type="ECO:0000256" key="2">
    <source>
        <dbReference type="ARBA" id="ARBA00022679"/>
    </source>
</evidence>
<feature type="binding site" evidence="5">
    <location>
        <position position="62"/>
    </location>
    <ligand>
        <name>spermidine</name>
        <dbReference type="ChEBI" id="CHEBI:57834"/>
    </ligand>
</feature>
<comment type="pathway">
    <text evidence="5">Amine and polyamine biosynthesis; spermidine biosynthesis; spermidine from putrescine: step 1/1.</text>
</comment>
<dbReference type="NCBIfam" id="NF037959">
    <property type="entry name" value="MFS_SpdSyn"/>
    <property type="match status" value="1"/>
</dbReference>
<comment type="catalytic activity">
    <reaction evidence="5">
        <text>S-adenosyl 3-(methylsulfanyl)propylamine + putrescine = S-methyl-5'-thioadenosine + spermidine + H(+)</text>
        <dbReference type="Rhea" id="RHEA:12721"/>
        <dbReference type="ChEBI" id="CHEBI:15378"/>
        <dbReference type="ChEBI" id="CHEBI:17509"/>
        <dbReference type="ChEBI" id="CHEBI:57443"/>
        <dbReference type="ChEBI" id="CHEBI:57834"/>
        <dbReference type="ChEBI" id="CHEBI:326268"/>
        <dbReference type="EC" id="2.5.1.16"/>
    </reaction>
</comment>
<name>A0A518B6Y7_9BACT</name>
<dbReference type="InterPro" id="IPR001045">
    <property type="entry name" value="Spermi_synthase"/>
</dbReference>
<feature type="binding site" evidence="5">
    <location>
        <position position="86"/>
    </location>
    <ligand>
        <name>spermidine</name>
        <dbReference type="ChEBI" id="CHEBI:57834"/>
    </ligand>
</feature>
<dbReference type="Pfam" id="PF01564">
    <property type="entry name" value="Spermine_synth"/>
    <property type="match status" value="1"/>
</dbReference>
<dbReference type="GO" id="GO:0008295">
    <property type="term" value="P:spermidine biosynthetic process"/>
    <property type="evidence" value="ECO:0007669"/>
    <property type="project" value="UniProtKB-UniRule"/>
</dbReference>
<dbReference type="Gene3D" id="3.40.50.150">
    <property type="entry name" value="Vaccinia Virus protein VP39"/>
    <property type="match status" value="1"/>
</dbReference>
<dbReference type="InterPro" id="IPR029063">
    <property type="entry name" value="SAM-dependent_MTases_sf"/>
</dbReference>
<evidence type="ECO:0000256" key="6">
    <source>
        <dbReference type="PROSITE-ProRule" id="PRU00354"/>
    </source>
</evidence>
<feature type="active site" description="Proton acceptor" evidence="5 6">
    <location>
        <position position="157"/>
    </location>
</feature>
<dbReference type="PROSITE" id="PS51006">
    <property type="entry name" value="PABS_2"/>
    <property type="match status" value="1"/>
</dbReference>
<feature type="binding site" evidence="5">
    <location>
        <begin position="137"/>
        <end position="138"/>
    </location>
    <ligand>
        <name>S-methyl-5'-thioadenosine</name>
        <dbReference type="ChEBI" id="CHEBI:17509"/>
    </ligand>
</feature>
<evidence type="ECO:0000256" key="4">
    <source>
        <dbReference type="ARBA" id="ARBA00023115"/>
    </source>
</evidence>
<keyword evidence="3 5" id="KW-0745">Spermidine biosynthesis</keyword>
<dbReference type="InterPro" id="IPR035246">
    <property type="entry name" value="Spermidine_synt_N"/>
</dbReference>
<dbReference type="PANTHER" id="PTHR11558">
    <property type="entry name" value="SPERMIDINE/SPERMINE SYNTHASE"/>
    <property type="match status" value="1"/>
</dbReference>
<dbReference type="InterPro" id="IPR030374">
    <property type="entry name" value="PABS"/>
</dbReference>
<comment type="similarity">
    <text evidence="1 5">Belongs to the spermidine/spermine synthase family.</text>
</comment>
<dbReference type="Gene3D" id="2.30.140.10">
    <property type="entry name" value="Spermidine synthase, tetramerisation domain"/>
    <property type="match status" value="1"/>
</dbReference>
<dbReference type="InterPro" id="IPR037163">
    <property type="entry name" value="Spermidine_synt_N_sf"/>
</dbReference>
<dbReference type="RefSeq" id="WP_419192653.1">
    <property type="nucleotide sequence ID" value="NZ_CP036279.1"/>
</dbReference>
<evidence type="ECO:0000259" key="7">
    <source>
        <dbReference type="PROSITE" id="PS51006"/>
    </source>
</evidence>
<evidence type="ECO:0000256" key="5">
    <source>
        <dbReference type="HAMAP-Rule" id="MF_00198"/>
    </source>
</evidence>
<feature type="binding site" evidence="5">
    <location>
        <position position="31"/>
    </location>
    <ligand>
        <name>S-methyl-5'-thioadenosine</name>
        <dbReference type="ChEBI" id="CHEBI:17509"/>
    </ligand>
</feature>
<comment type="subunit">
    <text evidence="5">Homodimer or homotetramer.</text>
</comment>
<dbReference type="EMBL" id="CP036279">
    <property type="protein sequence ID" value="QDU62749.1"/>
    <property type="molecule type" value="Genomic_DNA"/>
</dbReference>
<dbReference type="AlphaFoldDB" id="A0A518B6Y7"/>
<dbReference type="SUPFAM" id="SSF53335">
    <property type="entry name" value="S-adenosyl-L-methionine-dependent methyltransferases"/>
    <property type="match status" value="1"/>
</dbReference>
<comment type="caution">
    <text evidence="5">Lacks conserved residue(s) required for the propagation of feature annotation.</text>
</comment>
<dbReference type="GO" id="GO:0004766">
    <property type="term" value="F:spermidine synthase activity"/>
    <property type="evidence" value="ECO:0007669"/>
    <property type="project" value="UniProtKB-UniRule"/>
</dbReference>
<sequence>MSTSVREILVPGCDLVFHVESVLAEETTPFQKIGFYQTQSQGVLMMLDNTVMLTTSDEYVYHEMIAHVPLFAHPNPKRVLVIGGGDLGVLREVLRHPSVEEVHLCEIDGRVIDLSRQFLPWAEAVAIDPRTTLNVGDGFAFLESDDQAGRFDVIITDSTDAVGMQAQEQASRLFTESYFGKVRKALAPGGIVVSQFESAFHNVDFIARNTRLLRELFDVVHPYTATVPTYVGGLWCFYCASDEVNPRHDFRQEDYEQLAESSEFQYFSDAMHRSCFVLPARLQRSIEAQTIKFVPV</sequence>
<keyword evidence="2 5" id="KW-0808">Transferase</keyword>
<evidence type="ECO:0000313" key="8">
    <source>
        <dbReference type="EMBL" id="QDU62749.1"/>
    </source>
</evidence>